<feature type="non-terminal residue" evidence="7">
    <location>
        <position position="251"/>
    </location>
</feature>
<evidence type="ECO:0000256" key="3">
    <source>
        <dbReference type="ARBA" id="ARBA00022664"/>
    </source>
</evidence>
<dbReference type="AlphaFoldDB" id="A0AAD2GWK3"/>
<dbReference type="GO" id="GO:0008380">
    <property type="term" value="P:RNA splicing"/>
    <property type="evidence" value="ECO:0007669"/>
    <property type="project" value="UniProtKB-KW"/>
</dbReference>
<evidence type="ECO:0000256" key="5">
    <source>
        <dbReference type="ARBA" id="ARBA00023187"/>
    </source>
</evidence>
<dbReference type="GO" id="GO:0000974">
    <property type="term" value="C:Prp19 complex"/>
    <property type="evidence" value="ECO:0007669"/>
    <property type="project" value="TreeGrafter"/>
</dbReference>
<organism evidence="7 8">
    <name type="scientific">Mycena citricolor</name>
    <dbReference type="NCBI Taxonomy" id="2018698"/>
    <lineage>
        <taxon>Eukaryota</taxon>
        <taxon>Fungi</taxon>
        <taxon>Dikarya</taxon>
        <taxon>Basidiomycota</taxon>
        <taxon>Agaricomycotina</taxon>
        <taxon>Agaricomycetes</taxon>
        <taxon>Agaricomycetidae</taxon>
        <taxon>Agaricales</taxon>
        <taxon>Marasmiineae</taxon>
        <taxon>Mycenaceae</taxon>
        <taxon>Mycena</taxon>
    </lineage>
</organism>
<protein>
    <recommendedName>
        <fullName evidence="9">Breast carcinoma amplified sequence 2</fullName>
    </recommendedName>
</protein>
<reference evidence="7" key="1">
    <citation type="submission" date="2023-11" db="EMBL/GenBank/DDBJ databases">
        <authorList>
            <person name="De Vega J J."/>
            <person name="De Vega J J."/>
        </authorList>
    </citation>
    <scope>NUCLEOTIDE SEQUENCE</scope>
</reference>
<evidence type="ECO:0000256" key="6">
    <source>
        <dbReference type="ARBA" id="ARBA00023242"/>
    </source>
</evidence>
<comment type="caution">
    <text evidence="7">The sequence shown here is derived from an EMBL/GenBank/DDBJ whole genome shotgun (WGS) entry which is preliminary data.</text>
</comment>
<evidence type="ECO:0000313" key="8">
    <source>
        <dbReference type="Proteomes" id="UP001295794"/>
    </source>
</evidence>
<comment type="subcellular location">
    <subcellularLocation>
        <location evidence="1">Nucleus</location>
    </subcellularLocation>
</comment>
<dbReference type="GO" id="GO:0071011">
    <property type="term" value="C:precatalytic spliceosome"/>
    <property type="evidence" value="ECO:0007669"/>
    <property type="project" value="TreeGrafter"/>
</dbReference>
<dbReference type="EMBL" id="CAVNYO010000073">
    <property type="protein sequence ID" value="CAK5264876.1"/>
    <property type="molecule type" value="Genomic_DNA"/>
</dbReference>
<dbReference type="PANTHER" id="PTHR13296:SF0">
    <property type="entry name" value="PRE-MRNA-SPLICING FACTOR SPF27"/>
    <property type="match status" value="1"/>
</dbReference>
<proteinExistence type="inferred from homology"/>
<keyword evidence="8" id="KW-1185">Reference proteome</keyword>
<dbReference type="Pfam" id="PF05700">
    <property type="entry name" value="BCAS2"/>
    <property type="match status" value="1"/>
</dbReference>
<dbReference type="PANTHER" id="PTHR13296">
    <property type="entry name" value="BCAS2 PROTEIN"/>
    <property type="match status" value="1"/>
</dbReference>
<gene>
    <name evidence="7" type="ORF">MYCIT1_LOCUS5419</name>
</gene>
<sequence>RSCAGPVSVQLQAALRAPGRYEETWFGSTATRSRCTNLLLRTMTELLDSLPYYDNDVERYPGLKEKVDRELARQPKPPTELHPRVPPEYKLFAKHPLLQAELERVEAHQEFPRLDALRYQLPAPSAPGTDEEWQAALDNANAQLEHQRMRQTNLTLLQTYGSNAWRIHNYLLESTVKQTEQALEDLKLLTVDVNRERKNTQTKLGAQLTSLETRWTELISNVLQIELANVALDAEVNALNARESELAELTK</sequence>
<dbReference type="GO" id="GO:0006397">
    <property type="term" value="P:mRNA processing"/>
    <property type="evidence" value="ECO:0007669"/>
    <property type="project" value="UniProtKB-KW"/>
</dbReference>
<dbReference type="GO" id="GO:0071013">
    <property type="term" value="C:catalytic step 2 spliceosome"/>
    <property type="evidence" value="ECO:0007669"/>
    <property type="project" value="TreeGrafter"/>
</dbReference>
<keyword evidence="5" id="KW-0508">mRNA splicing</keyword>
<keyword evidence="4" id="KW-0747">Spliceosome</keyword>
<dbReference type="Proteomes" id="UP001295794">
    <property type="component" value="Unassembled WGS sequence"/>
</dbReference>
<evidence type="ECO:0000313" key="7">
    <source>
        <dbReference type="EMBL" id="CAK5264876.1"/>
    </source>
</evidence>
<name>A0AAD2GWK3_9AGAR</name>
<keyword evidence="6" id="KW-0539">Nucleus</keyword>
<comment type="similarity">
    <text evidence="2">Belongs to the SPF27 family.</text>
</comment>
<evidence type="ECO:0000256" key="4">
    <source>
        <dbReference type="ARBA" id="ARBA00022728"/>
    </source>
</evidence>
<accession>A0AAD2GWK3</accession>
<evidence type="ECO:0008006" key="9">
    <source>
        <dbReference type="Google" id="ProtNLM"/>
    </source>
</evidence>
<dbReference type="InterPro" id="IPR008409">
    <property type="entry name" value="SPF27"/>
</dbReference>
<evidence type="ECO:0000256" key="1">
    <source>
        <dbReference type="ARBA" id="ARBA00004123"/>
    </source>
</evidence>
<keyword evidence="3" id="KW-0507">mRNA processing</keyword>
<evidence type="ECO:0000256" key="2">
    <source>
        <dbReference type="ARBA" id="ARBA00010788"/>
    </source>
</evidence>